<reference evidence="2 3" key="1">
    <citation type="submission" date="2021-03" db="EMBL/GenBank/DDBJ databases">
        <title>Sequencing the genomes of 1000 actinobacteria strains.</title>
        <authorList>
            <person name="Klenk H.-P."/>
        </authorList>
    </citation>
    <scope>NUCLEOTIDE SEQUENCE [LARGE SCALE GENOMIC DNA]</scope>
    <source>
        <strain evidence="2 3">DSM 14564</strain>
    </source>
</reference>
<keyword evidence="1" id="KW-0812">Transmembrane</keyword>
<dbReference type="Proteomes" id="UP000698222">
    <property type="component" value="Unassembled WGS sequence"/>
</dbReference>
<accession>A0ABS4YN54</accession>
<organism evidence="2 3">
    <name type="scientific">Brachybacterium fresconis</name>
    <dbReference type="NCBI Taxonomy" id="173363"/>
    <lineage>
        <taxon>Bacteria</taxon>
        <taxon>Bacillati</taxon>
        <taxon>Actinomycetota</taxon>
        <taxon>Actinomycetes</taxon>
        <taxon>Micrococcales</taxon>
        <taxon>Dermabacteraceae</taxon>
        <taxon>Brachybacterium</taxon>
    </lineage>
</organism>
<keyword evidence="1" id="KW-0472">Membrane</keyword>
<gene>
    <name evidence="2" type="ORF">JOF44_002943</name>
</gene>
<dbReference type="EMBL" id="JAGIOC010000001">
    <property type="protein sequence ID" value="MBP2410040.1"/>
    <property type="molecule type" value="Genomic_DNA"/>
</dbReference>
<name>A0ABS4YN54_9MICO</name>
<feature type="transmembrane region" description="Helical" evidence="1">
    <location>
        <begin position="50"/>
        <end position="71"/>
    </location>
</feature>
<evidence type="ECO:0000313" key="2">
    <source>
        <dbReference type="EMBL" id="MBP2410040.1"/>
    </source>
</evidence>
<keyword evidence="1" id="KW-1133">Transmembrane helix</keyword>
<feature type="transmembrane region" description="Helical" evidence="1">
    <location>
        <begin position="6"/>
        <end position="24"/>
    </location>
</feature>
<protein>
    <submittedName>
        <fullName evidence="2">Uncharacterized protein</fullName>
    </submittedName>
</protein>
<sequence>MSQRALLPLVLVVVGLLLLAYTLWSRHGGSPPARHWIAPPPAENWMLERIVVLGAPAIGLALIDVAAILVLEGFPVLRGLAVGVLIVLLIPVLYFVLAVIPLPLVLYPRWAREVVRRRRRYWREFRARQRV</sequence>
<evidence type="ECO:0000313" key="3">
    <source>
        <dbReference type="Proteomes" id="UP000698222"/>
    </source>
</evidence>
<proteinExistence type="predicted"/>
<evidence type="ECO:0000256" key="1">
    <source>
        <dbReference type="SAM" id="Phobius"/>
    </source>
</evidence>
<dbReference type="RefSeq" id="WP_209893004.1">
    <property type="nucleotide sequence ID" value="NZ_BAAAJV010000041.1"/>
</dbReference>
<feature type="transmembrane region" description="Helical" evidence="1">
    <location>
        <begin position="77"/>
        <end position="110"/>
    </location>
</feature>
<keyword evidence="3" id="KW-1185">Reference proteome</keyword>
<comment type="caution">
    <text evidence="2">The sequence shown here is derived from an EMBL/GenBank/DDBJ whole genome shotgun (WGS) entry which is preliminary data.</text>
</comment>